<comment type="caution">
    <text evidence="1">The sequence shown here is derived from an EMBL/GenBank/DDBJ whole genome shotgun (WGS) entry which is preliminary data.</text>
</comment>
<evidence type="ECO:0000313" key="1">
    <source>
        <dbReference type="EMBL" id="ORY80477.1"/>
    </source>
</evidence>
<organism evidence="1 2">
    <name type="scientific">Protomyces lactucae-debilis</name>
    <dbReference type="NCBI Taxonomy" id="2754530"/>
    <lineage>
        <taxon>Eukaryota</taxon>
        <taxon>Fungi</taxon>
        <taxon>Dikarya</taxon>
        <taxon>Ascomycota</taxon>
        <taxon>Taphrinomycotina</taxon>
        <taxon>Taphrinomycetes</taxon>
        <taxon>Taphrinales</taxon>
        <taxon>Protomycetaceae</taxon>
        <taxon>Protomyces</taxon>
    </lineage>
</organism>
<accession>A0A1Y2FA17</accession>
<proteinExistence type="predicted"/>
<dbReference type="EMBL" id="MCFI01000013">
    <property type="protein sequence ID" value="ORY80477.1"/>
    <property type="molecule type" value="Genomic_DNA"/>
</dbReference>
<dbReference type="RefSeq" id="XP_040724365.1">
    <property type="nucleotide sequence ID" value="XM_040869626.1"/>
</dbReference>
<name>A0A1Y2FA17_PROLT</name>
<sequence>MSCSALPLISLSLTSKYWLSGAGVAVGVGRRSAVPEMPVGSTLVVGLSVCLGCLGLGEALTRSAKLSIALRPRIVFMIAEELLNKWREREEMEIRAFIPEERCLSIRPRCRKTTLFVIRPINKGSGSIAWHAHFPAADSDGL</sequence>
<gene>
    <name evidence="1" type="ORF">BCR37DRAFT_381150</name>
</gene>
<dbReference type="Proteomes" id="UP000193685">
    <property type="component" value="Unassembled WGS sequence"/>
</dbReference>
<evidence type="ECO:0000313" key="2">
    <source>
        <dbReference type="Proteomes" id="UP000193685"/>
    </source>
</evidence>
<protein>
    <submittedName>
        <fullName evidence="1">Uncharacterized protein</fullName>
    </submittedName>
</protein>
<keyword evidence="2" id="KW-1185">Reference proteome</keyword>
<feature type="non-terminal residue" evidence="1">
    <location>
        <position position="142"/>
    </location>
</feature>
<dbReference type="GeneID" id="63786225"/>
<dbReference type="AlphaFoldDB" id="A0A1Y2FA17"/>
<reference evidence="1 2" key="1">
    <citation type="submission" date="2016-07" db="EMBL/GenBank/DDBJ databases">
        <title>Pervasive Adenine N6-methylation of Active Genes in Fungi.</title>
        <authorList>
            <consortium name="DOE Joint Genome Institute"/>
            <person name="Mondo S.J."/>
            <person name="Dannebaum R.O."/>
            <person name="Kuo R.C."/>
            <person name="Labutti K."/>
            <person name="Haridas S."/>
            <person name="Kuo A."/>
            <person name="Salamov A."/>
            <person name="Ahrendt S.R."/>
            <person name="Lipzen A."/>
            <person name="Sullivan W."/>
            <person name="Andreopoulos W.B."/>
            <person name="Clum A."/>
            <person name="Lindquist E."/>
            <person name="Daum C."/>
            <person name="Ramamoorthy G.K."/>
            <person name="Gryganskyi A."/>
            <person name="Culley D."/>
            <person name="Magnuson J.K."/>
            <person name="James T.Y."/>
            <person name="O'Malley M.A."/>
            <person name="Stajich J.E."/>
            <person name="Spatafora J.W."/>
            <person name="Visel A."/>
            <person name="Grigoriev I.V."/>
        </authorList>
    </citation>
    <scope>NUCLEOTIDE SEQUENCE [LARGE SCALE GENOMIC DNA]</scope>
    <source>
        <strain evidence="1 2">12-1054</strain>
    </source>
</reference>